<accession>A0ABY0ID99</accession>
<proteinExistence type="predicted"/>
<gene>
    <name evidence="1" type="ORF">DAY19_13185</name>
</gene>
<dbReference type="Proteomes" id="UP000443582">
    <property type="component" value="Unassembled WGS sequence"/>
</dbReference>
<dbReference type="EMBL" id="QDKL01000003">
    <property type="protein sequence ID" value="RZF20933.1"/>
    <property type="molecule type" value="Genomic_DNA"/>
</dbReference>
<evidence type="ECO:0000313" key="1">
    <source>
        <dbReference type="EMBL" id="RZF20933.1"/>
    </source>
</evidence>
<reference evidence="2" key="1">
    <citation type="journal article" date="2019" name="Int. J. Syst. Evol. Microbiol.">
        <title>Halobacteriovorax valvorus sp. nov., a novel prokaryotic predator isolated from coastal seawater of China.</title>
        <authorList>
            <person name="Chen M.-X."/>
        </authorList>
    </citation>
    <scope>NUCLEOTIDE SEQUENCE [LARGE SCALE GENOMIC DNA]</scope>
    <source>
        <strain evidence="2">BL9</strain>
    </source>
</reference>
<evidence type="ECO:0000313" key="2">
    <source>
        <dbReference type="Proteomes" id="UP000443582"/>
    </source>
</evidence>
<sequence length="185" mass="21503">MKVIISLLLLLPAFGAGLKIGNDLTSNPVEGTIRLTCSDRNGRDFRFVDCRANFLSPSEFSKFVLGEGERVDADEVTLYYKDHKGRTKSKSSRFDSEKGESKNRFNLWIHTLFQRPLLNYYGENEVEYKLEKDGREVATGKFVVNVEKQETKYCPQASYWSSNLDDCRFPSNYCSRYFRDYNYCQ</sequence>
<protein>
    <submittedName>
        <fullName evidence="1">Uncharacterized protein</fullName>
    </submittedName>
</protein>
<comment type="caution">
    <text evidence="1">The sequence shown here is derived from an EMBL/GenBank/DDBJ whole genome shotgun (WGS) entry which is preliminary data.</text>
</comment>
<name>A0ABY0ID99_9BACT</name>
<dbReference type="RefSeq" id="WP_115363232.1">
    <property type="nucleotide sequence ID" value="NZ_QDKL01000003.1"/>
</dbReference>
<organism evidence="1 2">
    <name type="scientific">Halobacteriovorax vibrionivorans</name>
    <dbReference type="NCBI Taxonomy" id="2152716"/>
    <lineage>
        <taxon>Bacteria</taxon>
        <taxon>Pseudomonadati</taxon>
        <taxon>Bdellovibrionota</taxon>
        <taxon>Bacteriovoracia</taxon>
        <taxon>Bacteriovoracales</taxon>
        <taxon>Halobacteriovoraceae</taxon>
        <taxon>Halobacteriovorax</taxon>
    </lineage>
</organism>
<keyword evidence="2" id="KW-1185">Reference proteome</keyword>